<comment type="caution">
    <text evidence="7">The sequence shown here is derived from an EMBL/GenBank/DDBJ whole genome shotgun (WGS) entry which is preliminary data.</text>
</comment>
<organism evidence="7 8">
    <name type="scientific">Candidatus Onthenecus intestinigallinarum</name>
    <dbReference type="NCBI Taxonomy" id="2840875"/>
    <lineage>
        <taxon>Bacteria</taxon>
        <taxon>Bacillati</taxon>
        <taxon>Bacillota</taxon>
        <taxon>Clostridia</taxon>
        <taxon>Eubacteriales</taxon>
        <taxon>Candidatus Onthenecus</taxon>
    </lineage>
</organism>
<keyword evidence="3" id="KW-0677">Repeat</keyword>
<dbReference type="Pfam" id="PF12800">
    <property type="entry name" value="Fer4_4"/>
    <property type="match status" value="1"/>
</dbReference>
<dbReference type="CDD" id="cd10550">
    <property type="entry name" value="DMSOR_beta_like"/>
    <property type="match status" value="1"/>
</dbReference>
<dbReference type="InterPro" id="IPR017896">
    <property type="entry name" value="4Fe4S_Fe-S-bd"/>
</dbReference>
<protein>
    <submittedName>
        <fullName evidence="7">Ferredoxin-like protein</fullName>
    </submittedName>
</protein>
<name>A0A9D1CPQ8_9FIRM</name>
<dbReference type="Gene3D" id="3.30.70.20">
    <property type="match status" value="2"/>
</dbReference>
<evidence type="ECO:0000313" key="7">
    <source>
        <dbReference type="EMBL" id="HIQ70835.1"/>
    </source>
</evidence>
<dbReference type="NCBIfam" id="NF007382">
    <property type="entry name" value="PRK09898.1"/>
    <property type="match status" value="1"/>
</dbReference>
<dbReference type="AlphaFoldDB" id="A0A9D1CPQ8"/>
<feature type="domain" description="4Fe-4S ferredoxin-type" evidence="6">
    <location>
        <begin position="111"/>
        <end position="142"/>
    </location>
</feature>
<keyword evidence="5" id="KW-0411">Iron-sulfur</keyword>
<evidence type="ECO:0000256" key="1">
    <source>
        <dbReference type="ARBA" id="ARBA00022485"/>
    </source>
</evidence>
<dbReference type="NCBIfam" id="TIGR01409">
    <property type="entry name" value="TAT_signal_seq"/>
    <property type="match status" value="1"/>
</dbReference>
<keyword evidence="4" id="KW-0408">Iron</keyword>
<dbReference type="SUPFAM" id="SSF54862">
    <property type="entry name" value="4Fe-4S ferredoxins"/>
    <property type="match status" value="1"/>
</dbReference>
<proteinExistence type="predicted"/>
<dbReference type="GO" id="GO:0051539">
    <property type="term" value="F:4 iron, 4 sulfur cluster binding"/>
    <property type="evidence" value="ECO:0007669"/>
    <property type="project" value="UniProtKB-KW"/>
</dbReference>
<feature type="domain" description="4Fe-4S ferredoxin-type" evidence="6">
    <location>
        <begin position="177"/>
        <end position="200"/>
    </location>
</feature>
<accession>A0A9D1CPQ8</accession>
<dbReference type="InterPro" id="IPR019546">
    <property type="entry name" value="TAT_signal_bac_arc"/>
</dbReference>
<dbReference type="PROSITE" id="PS00198">
    <property type="entry name" value="4FE4S_FER_1"/>
    <property type="match status" value="2"/>
</dbReference>
<reference evidence="7" key="2">
    <citation type="journal article" date="2021" name="PeerJ">
        <title>Extensive microbial diversity within the chicken gut microbiome revealed by metagenomics and culture.</title>
        <authorList>
            <person name="Gilroy R."/>
            <person name="Ravi A."/>
            <person name="Getino M."/>
            <person name="Pursley I."/>
            <person name="Horton D.L."/>
            <person name="Alikhan N.F."/>
            <person name="Baker D."/>
            <person name="Gharbi K."/>
            <person name="Hall N."/>
            <person name="Watson M."/>
            <person name="Adriaenssens E.M."/>
            <person name="Foster-Nyarko E."/>
            <person name="Jarju S."/>
            <person name="Secka A."/>
            <person name="Antonio M."/>
            <person name="Oren A."/>
            <person name="Chaudhuri R.R."/>
            <person name="La Ragione R."/>
            <person name="Hildebrand F."/>
            <person name="Pallen M.J."/>
        </authorList>
    </citation>
    <scope>NUCLEOTIDE SEQUENCE</scope>
    <source>
        <strain evidence="7">ChiSxjej2B14-6234</strain>
    </source>
</reference>
<evidence type="ECO:0000256" key="3">
    <source>
        <dbReference type="ARBA" id="ARBA00022737"/>
    </source>
</evidence>
<dbReference type="InterPro" id="IPR017900">
    <property type="entry name" value="4Fe4S_Fe_S_CS"/>
</dbReference>
<dbReference type="Proteomes" id="UP000886887">
    <property type="component" value="Unassembled WGS sequence"/>
</dbReference>
<evidence type="ECO:0000256" key="2">
    <source>
        <dbReference type="ARBA" id="ARBA00022723"/>
    </source>
</evidence>
<sequence>MSEKERIFDKALTRRQFLKLTGKGMAGLAMSTSLLSLFGVTRAEVESGAVSVLATADGVLVANGVRCTGCQRCEMNCTLVNDGKVMPYISRVKVLRNLYHGNDGETGGIFGDFMYTPDTCHQCEDPACLKACPMGAISVRESDGVRVIDEEKCVGCGACVAACPFHMPTIDPETSKSTKCVSCGYCAANCPCGALKICTWEEVAAAM</sequence>
<keyword evidence="2" id="KW-0479">Metal-binding</keyword>
<evidence type="ECO:0000259" key="6">
    <source>
        <dbReference type="PROSITE" id="PS51379"/>
    </source>
</evidence>
<keyword evidence="1" id="KW-0004">4Fe-4S</keyword>
<dbReference type="EMBL" id="DVFJ01000005">
    <property type="protein sequence ID" value="HIQ70835.1"/>
    <property type="molecule type" value="Genomic_DNA"/>
</dbReference>
<dbReference type="PANTHER" id="PTHR42859">
    <property type="entry name" value="OXIDOREDUCTASE"/>
    <property type="match status" value="1"/>
</dbReference>
<gene>
    <name evidence="7" type="ORF">IAB73_01295</name>
</gene>
<dbReference type="PROSITE" id="PS51318">
    <property type="entry name" value="TAT"/>
    <property type="match status" value="1"/>
</dbReference>
<dbReference type="InterPro" id="IPR006311">
    <property type="entry name" value="TAT_signal"/>
</dbReference>
<dbReference type="GO" id="GO:0046872">
    <property type="term" value="F:metal ion binding"/>
    <property type="evidence" value="ECO:0007669"/>
    <property type="project" value="UniProtKB-KW"/>
</dbReference>
<evidence type="ECO:0000313" key="8">
    <source>
        <dbReference type="Proteomes" id="UP000886887"/>
    </source>
</evidence>
<dbReference type="Pfam" id="PF13247">
    <property type="entry name" value="Fer4_11"/>
    <property type="match status" value="1"/>
</dbReference>
<reference evidence="7" key="1">
    <citation type="submission" date="2020-10" db="EMBL/GenBank/DDBJ databases">
        <authorList>
            <person name="Gilroy R."/>
        </authorList>
    </citation>
    <scope>NUCLEOTIDE SEQUENCE</scope>
    <source>
        <strain evidence="7">ChiSxjej2B14-6234</strain>
    </source>
</reference>
<evidence type="ECO:0000256" key="4">
    <source>
        <dbReference type="ARBA" id="ARBA00023004"/>
    </source>
</evidence>
<dbReference type="PANTHER" id="PTHR42859:SF17">
    <property type="entry name" value="ELECTRON TRANSPORT PROTEIN HYDN-RELATED"/>
    <property type="match status" value="1"/>
</dbReference>
<dbReference type="PROSITE" id="PS51379">
    <property type="entry name" value="4FE4S_FER_2"/>
    <property type="match status" value="3"/>
</dbReference>
<dbReference type="InterPro" id="IPR050294">
    <property type="entry name" value="RnfB_subfamily"/>
</dbReference>
<evidence type="ECO:0000256" key="5">
    <source>
        <dbReference type="ARBA" id="ARBA00023014"/>
    </source>
</evidence>
<feature type="domain" description="4Fe-4S ferredoxin-type" evidence="6">
    <location>
        <begin position="144"/>
        <end position="173"/>
    </location>
</feature>